<dbReference type="PANTHER" id="PTHR30518">
    <property type="entry name" value="ENDOLYTIC MUREIN TRANSGLYCOSYLASE"/>
    <property type="match status" value="1"/>
</dbReference>
<name>A0A383R5T2_PAEAL</name>
<keyword evidence="5 7" id="KW-0456">Lyase</keyword>
<proteinExistence type="inferred from homology"/>
<sequence length="353" mass="39390">MKKGSKVLLTISLVLLLVAGAGVGYIWSGMRPLAQEEREIPVSIQQGSGTAAIASQLEEQGIIRNALIFKVYLKWNGEGSRFQAGKYAFRPGVTYDDIIAKLNGGEVVPEEMVRFTIPEGYTVEQIADKLSNDGFVNKDRFLKLANDTAWLKGQAPIAAHIPTDAKLKHRLEGYLFPETYELRKGSSEEEIIARMVQETEKRLSQASATWESDLKTRGLTLHDMLTLASLVEREAVVDGERPLIAGVIDNRIAKGMRLQIDATVQYALDKPKERLYYKDLEIDSPYNTYKIDKLPPGPISSPSTASIQAVLKPEASEYLYYVTKKDGTQTHLFAKTFPEHQRNIEQSKKTAAQ</sequence>
<keyword evidence="3 7" id="KW-1133">Transmembrane helix</keyword>
<dbReference type="EC" id="4.2.2.29" evidence="7"/>
<evidence type="ECO:0000313" key="8">
    <source>
        <dbReference type="EMBL" id="SYX82308.1"/>
    </source>
</evidence>
<keyword evidence="6 7" id="KW-0961">Cell wall biogenesis/degradation</keyword>
<dbReference type="PANTHER" id="PTHR30518:SF2">
    <property type="entry name" value="ENDOLYTIC MUREIN TRANSGLYCOSYLASE"/>
    <property type="match status" value="1"/>
</dbReference>
<comment type="similarity">
    <text evidence="7">Belongs to the transglycosylase MltG family.</text>
</comment>
<dbReference type="GO" id="GO:0071555">
    <property type="term" value="P:cell wall organization"/>
    <property type="evidence" value="ECO:0007669"/>
    <property type="project" value="UniProtKB-KW"/>
</dbReference>
<dbReference type="NCBIfam" id="TIGR00247">
    <property type="entry name" value="endolytic transglycosylase MltG"/>
    <property type="match status" value="1"/>
</dbReference>
<feature type="site" description="Important for catalytic activity" evidence="7">
    <location>
        <position position="234"/>
    </location>
</feature>
<dbReference type="EMBL" id="LS992241">
    <property type="protein sequence ID" value="SYX82308.1"/>
    <property type="molecule type" value="Genomic_DNA"/>
</dbReference>
<dbReference type="Proteomes" id="UP000304148">
    <property type="component" value="Chromosome"/>
</dbReference>
<dbReference type="GO" id="GO:0009252">
    <property type="term" value="P:peptidoglycan biosynthetic process"/>
    <property type="evidence" value="ECO:0007669"/>
    <property type="project" value="UniProtKB-UniRule"/>
</dbReference>
<dbReference type="AlphaFoldDB" id="A0A383R5T2"/>
<dbReference type="GO" id="GO:0008932">
    <property type="term" value="F:lytic endotransglycosylase activity"/>
    <property type="evidence" value="ECO:0007669"/>
    <property type="project" value="UniProtKB-UniRule"/>
</dbReference>
<keyword evidence="4 7" id="KW-0472">Membrane</keyword>
<dbReference type="CDD" id="cd08010">
    <property type="entry name" value="MltG_like"/>
    <property type="match status" value="1"/>
</dbReference>
<dbReference type="Gene3D" id="3.30.1490.480">
    <property type="entry name" value="Endolytic murein transglycosylase"/>
    <property type="match status" value="2"/>
</dbReference>
<gene>
    <name evidence="7 8" type="primary">mltG</name>
    <name evidence="8" type="ORF">PBLR_10730</name>
</gene>
<evidence type="ECO:0000256" key="5">
    <source>
        <dbReference type="ARBA" id="ARBA00023239"/>
    </source>
</evidence>
<dbReference type="GO" id="GO:0005886">
    <property type="term" value="C:plasma membrane"/>
    <property type="evidence" value="ECO:0007669"/>
    <property type="project" value="UniProtKB-UniRule"/>
</dbReference>
<dbReference type="HAMAP" id="MF_02065">
    <property type="entry name" value="MltG"/>
    <property type="match status" value="1"/>
</dbReference>
<dbReference type="Pfam" id="PF02618">
    <property type="entry name" value="YceG"/>
    <property type="match status" value="1"/>
</dbReference>
<organism evidence="8 9">
    <name type="scientific">Paenibacillus alvei</name>
    <name type="common">Bacillus alvei</name>
    <dbReference type="NCBI Taxonomy" id="44250"/>
    <lineage>
        <taxon>Bacteria</taxon>
        <taxon>Bacillati</taxon>
        <taxon>Bacillota</taxon>
        <taxon>Bacilli</taxon>
        <taxon>Bacillales</taxon>
        <taxon>Paenibacillaceae</taxon>
        <taxon>Paenibacillus</taxon>
    </lineage>
</organism>
<dbReference type="RefSeq" id="WP_138184703.1">
    <property type="nucleotide sequence ID" value="NZ_LS992241.1"/>
</dbReference>
<reference evidence="9" key="1">
    <citation type="submission" date="2018-08" db="EMBL/GenBank/DDBJ databases">
        <authorList>
            <person name="Chevrot R."/>
        </authorList>
    </citation>
    <scope>NUCLEOTIDE SEQUENCE [LARGE SCALE GENOMIC DNA]</scope>
</reference>
<accession>A0A383R5T2</accession>
<evidence type="ECO:0000256" key="7">
    <source>
        <dbReference type="HAMAP-Rule" id="MF_02065"/>
    </source>
</evidence>
<comment type="catalytic activity">
    <reaction evidence="7">
        <text>a peptidoglycan chain = a peptidoglycan chain with N-acetyl-1,6-anhydromuramyl-[peptide] at the reducing end + a peptidoglycan chain with N-acetylglucosamine at the non-reducing end.</text>
        <dbReference type="EC" id="4.2.2.29"/>
    </reaction>
</comment>
<protein>
    <recommendedName>
        <fullName evidence="7">Endolytic murein transglycosylase</fullName>
        <ecNumber evidence="7">4.2.2.29</ecNumber>
    </recommendedName>
    <alternativeName>
        <fullName evidence="7">Peptidoglycan lytic transglycosylase</fullName>
    </alternativeName>
    <alternativeName>
        <fullName evidence="7">Peptidoglycan polymerization terminase</fullName>
    </alternativeName>
</protein>
<keyword evidence="1 7" id="KW-1003">Cell membrane</keyword>
<evidence type="ECO:0000256" key="6">
    <source>
        <dbReference type="ARBA" id="ARBA00023316"/>
    </source>
</evidence>
<evidence type="ECO:0000256" key="2">
    <source>
        <dbReference type="ARBA" id="ARBA00022692"/>
    </source>
</evidence>
<evidence type="ECO:0000313" key="9">
    <source>
        <dbReference type="Proteomes" id="UP000304148"/>
    </source>
</evidence>
<evidence type="ECO:0000256" key="4">
    <source>
        <dbReference type="ARBA" id="ARBA00023136"/>
    </source>
</evidence>
<dbReference type="InterPro" id="IPR003770">
    <property type="entry name" value="MLTG-like"/>
</dbReference>
<keyword evidence="2 7" id="KW-0812">Transmembrane</keyword>
<comment type="function">
    <text evidence="7">Functions as a peptidoglycan terminase that cleaves nascent peptidoglycan strands endolytically to terminate their elongation.</text>
</comment>
<evidence type="ECO:0000256" key="3">
    <source>
        <dbReference type="ARBA" id="ARBA00022989"/>
    </source>
</evidence>
<dbReference type="Gene3D" id="3.30.160.60">
    <property type="entry name" value="Classic Zinc Finger"/>
    <property type="match status" value="1"/>
</dbReference>
<evidence type="ECO:0000256" key="1">
    <source>
        <dbReference type="ARBA" id="ARBA00022475"/>
    </source>
</evidence>